<dbReference type="Proteomes" id="UP000060513">
    <property type="component" value="Chromosome"/>
</dbReference>
<evidence type="ECO:0000256" key="2">
    <source>
        <dbReference type="ARBA" id="ARBA00023315"/>
    </source>
</evidence>
<dbReference type="GO" id="GO:0016747">
    <property type="term" value="F:acyltransferase activity, transferring groups other than amino-acyl groups"/>
    <property type="evidence" value="ECO:0007669"/>
    <property type="project" value="InterPro"/>
</dbReference>
<protein>
    <submittedName>
        <fullName evidence="3">Acetyltransferase</fullName>
    </submittedName>
</protein>
<dbReference type="SUPFAM" id="SSF55729">
    <property type="entry name" value="Acyl-CoA N-acyltransferases (Nat)"/>
    <property type="match status" value="1"/>
</dbReference>
<dbReference type="OrthoDB" id="3389160at2"/>
<dbReference type="CDD" id="cd04301">
    <property type="entry name" value="NAT_SF"/>
    <property type="match status" value="1"/>
</dbReference>
<reference evidence="3 4" key="1">
    <citation type="submission" date="2015-08" db="EMBL/GenBank/DDBJ databases">
        <title>Genome sequence of the pristinamycin over-producing bacterium Streptomyces pristinaespiralis HCCB10218.</title>
        <authorList>
            <person name="Tian J."/>
            <person name="Yang J."/>
            <person name="Li L."/>
            <person name="Ruan L."/>
            <person name="Wei W."/>
            <person name="Zheng G."/>
            <person name="Wei Z."/>
            <person name="Yang S."/>
            <person name="Ge M."/>
            <person name="Jiang W."/>
            <person name="Lu Y."/>
        </authorList>
    </citation>
    <scope>NUCLEOTIDE SEQUENCE [LARGE SCALE GENOMIC DNA]</scope>
    <source>
        <strain evidence="3 4">HCCB 10218</strain>
    </source>
</reference>
<dbReference type="KEGG" id="spri:SPRI_3334"/>
<dbReference type="PROSITE" id="PS51186">
    <property type="entry name" value="GNAT"/>
    <property type="match status" value="1"/>
</dbReference>
<dbReference type="PATRIC" id="fig|38300.4.peg.3503"/>
<dbReference type="InterPro" id="IPR000182">
    <property type="entry name" value="GNAT_dom"/>
</dbReference>
<dbReference type="Gene3D" id="3.40.630.30">
    <property type="match status" value="1"/>
</dbReference>
<evidence type="ECO:0000256" key="1">
    <source>
        <dbReference type="ARBA" id="ARBA00022679"/>
    </source>
</evidence>
<dbReference type="AlphaFoldDB" id="A0A0M4DA51"/>
<dbReference type="InterPro" id="IPR016181">
    <property type="entry name" value="Acyl_CoA_acyltransferase"/>
</dbReference>
<accession>A0A0M4DA51</accession>
<sequence length="179" mass="18874">MTQAPTITRLTPASLPAAAPDLAALLLDAVDDGASVGFTSSLTSAQAEAWWRALAPDLTDERVVLWAAHDGGRLIGTVQLRLETSPNGRHRAEMAKLLVHRTARGRGVARRLLATAEAFAAESGRTLLMLDTQTGSTAESLYRTAGWSVLGTLPDYAADPSGALRPTTFFHKSLPVASG</sequence>
<dbReference type="PANTHER" id="PTHR43877:SF2">
    <property type="entry name" value="AMINOALKYLPHOSPHONATE N-ACETYLTRANSFERASE-RELATED"/>
    <property type="match status" value="1"/>
</dbReference>
<evidence type="ECO:0000313" key="4">
    <source>
        <dbReference type="Proteomes" id="UP000060513"/>
    </source>
</evidence>
<proteinExistence type="predicted"/>
<dbReference type="Pfam" id="PF00583">
    <property type="entry name" value="Acetyltransf_1"/>
    <property type="match status" value="1"/>
</dbReference>
<evidence type="ECO:0000313" key="3">
    <source>
        <dbReference type="EMBL" id="ALC21640.1"/>
    </source>
</evidence>
<dbReference type="STRING" id="38300.SPRI_3334"/>
<dbReference type="InterPro" id="IPR050832">
    <property type="entry name" value="Bact_Acetyltransf"/>
</dbReference>
<dbReference type="RefSeq" id="WP_005313947.1">
    <property type="nucleotide sequence ID" value="NZ_CP011340.1"/>
</dbReference>
<gene>
    <name evidence="3" type="ORF">SPRI_3334</name>
</gene>
<organism evidence="3">
    <name type="scientific">Streptomyces pristinaespiralis</name>
    <dbReference type="NCBI Taxonomy" id="38300"/>
    <lineage>
        <taxon>Bacteria</taxon>
        <taxon>Bacillati</taxon>
        <taxon>Actinomycetota</taxon>
        <taxon>Actinomycetes</taxon>
        <taxon>Kitasatosporales</taxon>
        <taxon>Streptomycetaceae</taxon>
        <taxon>Streptomyces</taxon>
    </lineage>
</organism>
<keyword evidence="2" id="KW-0012">Acyltransferase</keyword>
<keyword evidence="1 3" id="KW-0808">Transferase</keyword>
<dbReference type="PANTHER" id="PTHR43877">
    <property type="entry name" value="AMINOALKYLPHOSPHONATE N-ACETYLTRANSFERASE-RELATED-RELATED"/>
    <property type="match status" value="1"/>
</dbReference>
<name>A0A0M4DA51_STRPR</name>
<dbReference type="EMBL" id="CP011340">
    <property type="protein sequence ID" value="ALC21640.1"/>
    <property type="molecule type" value="Genomic_DNA"/>
</dbReference>
<dbReference type="GeneID" id="97235634"/>
<dbReference type="OMA" id="MPYSETG"/>